<reference evidence="16" key="1">
    <citation type="submission" date="2021-01" db="EMBL/GenBank/DDBJ databases">
        <authorList>
            <person name="Corre E."/>
            <person name="Pelletier E."/>
            <person name="Niang G."/>
            <person name="Scheremetjew M."/>
            <person name="Finn R."/>
            <person name="Kale V."/>
            <person name="Holt S."/>
            <person name="Cochrane G."/>
            <person name="Meng A."/>
            <person name="Brown T."/>
            <person name="Cohen L."/>
        </authorList>
    </citation>
    <scope>NUCLEOTIDE SEQUENCE</scope>
    <source>
        <strain evidence="16">CCMP219</strain>
    </source>
</reference>
<dbReference type="InterPro" id="IPR004095">
    <property type="entry name" value="TGS"/>
</dbReference>
<dbReference type="EMBL" id="HBEC01006449">
    <property type="protein sequence ID" value="CAD8282868.1"/>
    <property type="molecule type" value="Transcribed_RNA"/>
</dbReference>
<dbReference type="Gene3D" id="3.10.20.30">
    <property type="match status" value="1"/>
</dbReference>
<keyword evidence="6" id="KW-0547">Nucleotide-binding</keyword>
<dbReference type="GO" id="GO:0006435">
    <property type="term" value="P:threonyl-tRNA aminoacylation"/>
    <property type="evidence" value="ECO:0007669"/>
    <property type="project" value="InterPro"/>
</dbReference>
<keyword evidence="8" id="KW-0067">ATP-binding</keyword>
<feature type="domain" description="TGS" evidence="15">
    <location>
        <begin position="59"/>
        <end position="121"/>
    </location>
</feature>
<evidence type="ECO:0000313" key="16">
    <source>
        <dbReference type="EMBL" id="CAD8282868.1"/>
    </source>
</evidence>
<dbReference type="PANTHER" id="PTHR11451:SF46">
    <property type="entry name" value="THREONINE--TRNA LIGASE"/>
    <property type="match status" value="1"/>
</dbReference>
<dbReference type="InterPro" id="IPR012675">
    <property type="entry name" value="Beta-grasp_dom_sf"/>
</dbReference>
<dbReference type="Pfam" id="PF00587">
    <property type="entry name" value="tRNA-synt_2b"/>
    <property type="match status" value="1"/>
</dbReference>
<dbReference type="PRINTS" id="PR01047">
    <property type="entry name" value="TRNASYNTHTHR"/>
</dbReference>
<evidence type="ECO:0000256" key="7">
    <source>
        <dbReference type="ARBA" id="ARBA00022833"/>
    </source>
</evidence>
<keyword evidence="7" id="KW-0862">Zinc</keyword>
<dbReference type="Pfam" id="PF07973">
    <property type="entry name" value="tRNA_SAD"/>
    <property type="match status" value="1"/>
</dbReference>
<dbReference type="FunFam" id="3.30.930.10:FF:000002">
    <property type="entry name" value="Threonine--tRNA ligase"/>
    <property type="match status" value="1"/>
</dbReference>
<dbReference type="SUPFAM" id="SSF55681">
    <property type="entry name" value="Class II aaRS and biotin synthetases"/>
    <property type="match status" value="1"/>
</dbReference>
<gene>
    <name evidence="16" type="ORF">CEUR00632_LOCUS2903</name>
</gene>
<comment type="catalytic activity">
    <reaction evidence="12">
        <text>tRNA(Thr) + L-threonine + ATP = L-threonyl-tRNA(Thr) + AMP + diphosphate + H(+)</text>
        <dbReference type="Rhea" id="RHEA:24624"/>
        <dbReference type="Rhea" id="RHEA-COMP:9670"/>
        <dbReference type="Rhea" id="RHEA-COMP:9704"/>
        <dbReference type="ChEBI" id="CHEBI:15378"/>
        <dbReference type="ChEBI" id="CHEBI:30616"/>
        <dbReference type="ChEBI" id="CHEBI:33019"/>
        <dbReference type="ChEBI" id="CHEBI:57926"/>
        <dbReference type="ChEBI" id="CHEBI:78442"/>
        <dbReference type="ChEBI" id="CHEBI:78534"/>
        <dbReference type="ChEBI" id="CHEBI:456215"/>
        <dbReference type="EC" id="6.1.1.3"/>
    </reaction>
</comment>
<keyword evidence="4" id="KW-0436">Ligase</keyword>
<dbReference type="InterPro" id="IPR012676">
    <property type="entry name" value="TGS-like"/>
</dbReference>
<dbReference type="Gene3D" id="3.30.980.10">
    <property type="entry name" value="Threonyl-trna Synthetase, Chain A, domain 2"/>
    <property type="match status" value="1"/>
</dbReference>
<dbReference type="SUPFAM" id="SSF55186">
    <property type="entry name" value="ThrRS/AlaRS common domain"/>
    <property type="match status" value="1"/>
</dbReference>
<dbReference type="GO" id="GO:0009507">
    <property type="term" value="C:chloroplast"/>
    <property type="evidence" value="ECO:0007669"/>
    <property type="project" value="TreeGrafter"/>
</dbReference>
<dbReference type="FunFam" id="3.10.20.30:FF:000006">
    <property type="entry name" value="Threonine--tRNA ligase, cytoplasmic"/>
    <property type="match status" value="1"/>
</dbReference>
<dbReference type="GO" id="GO:0005739">
    <property type="term" value="C:mitochondrion"/>
    <property type="evidence" value="ECO:0007669"/>
    <property type="project" value="TreeGrafter"/>
</dbReference>
<dbReference type="InterPro" id="IPR018163">
    <property type="entry name" value="Thr/Ala-tRNA-synth_IIc_edit"/>
</dbReference>
<evidence type="ECO:0000256" key="13">
    <source>
        <dbReference type="SAM" id="MobiDB-lite"/>
    </source>
</evidence>
<evidence type="ECO:0000256" key="9">
    <source>
        <dbReference type="ARBA" id="ARBA00022917"/>
    </source>
</evidence>
<protein>
    <recommendedName>
        <fullName evidence="3">threonine--tRNA ligase</fullName>
        <ecNumber evidence="3">6.1.1.3</ecNumber>
    </recommendedName>
    <alternativeName>
        <fullName evidence="11">Threonyl-tRNA synthetase</fullName>
    </alternativeName>
</protein>
<keyword evidence="5" id="KW-0479">Metal-binding</keyword>
<dbReference type="PANTHER" id="PTHR11451">
    <property type="entry name" value="THREONINE-TRNA LIGASE"/>
    <property type="match status" value="1"/>
</dbReference>
<evidence type="ECO:0000259" key="15">
    <source>
        <dbReference type="PROSITE" id="PS51880"/>
    </source>
</evidence>
<comment type="similarity">
    <text evidence="2">Belongs to the class-II aminoacyl-tRNA synthetase family.</text>
</comment>
<dbReference type="GO" id="GO:0004829">
    <property type="term" value="F:threonine-tRNA ligase activity"/>
    <property type="evidence" value="ECO:0007669"/>
    <property type="project" value="UniProtKB-EC"/>
</dbReference>
<evidence type="ECO:0000256" key="2">
    <source>
        <dbReference type="ARBA" id="ARBA00008226"/>
    </source>
</evidence>
<organism evidence="16">
    <name type="scientific">Chlamydomonas euryale</name>
    <dbReference type="NCBI Taxonomy" id="1486919"/>
    <lineage>
        <taxon>Eukaryota</taxon>
        <taxon>Viridiplantae</taxon>
        <taxon>Chlorophyta</taxon>
        <taxon>core chlorophytes</taxon>
        <taxon>Chlorophyceae</taxon>
        <taxon>CS clade</taxon>
        <taxon>Chlamydomonadales</taxon>
        <taxon>Chlamydomonadaceae</taxon>
        <taxon>Chlamydomonas</taxon>
    </lineage>
</organism>
<evidence type="ECO:0000256" key="1">
    <source>
        <dbReference type="ARBA" id="ARBA00004496"/>
    </source>
</evidence>
<dbReference type="PROSITE" id="PS50862">
    <property type="entry name" value="AA_TRNA_LIGASE_II"/>
    <property type="match status" value="1"/>
</dbReference>
<dbReference type="InterPro" id="IPR012947">
    <property type="entry name" value="tRNA_SAD"/>
</dbReference>
<evidence type="ECO:0000256" key="12">
    <source>
        <dbReference type="ARBA" id="ARBA00049515"/>
    </source>
</evidence>
<evidence type="ECO:0000256" key="6">
    <source>
        <dbReference type="ARBA" id="ARBA00022741"/>
    </source>
</evidence>
<dbReference type="InterPro" id="IPR033728">
    <property type="entry name" value="ThrRS_core"/>
</dbReference>
<dbReference type="AlphaFoldDB" id="A0A7R9YS55"/>
<dbReference type="InterPro" id="IPR006195">
    <property type="entry name" value="aa-tRNA-synth_II"/>
</dbReference>
<dbReference type="SUPFAM" id="SSF81271">
    <property type="entry name" value="TGS-like"/>
    <property type="match status" value="1"/>
</dbReference>
<dbReference type="Gene3D" id="3.30.930.10">
    <property type="entry name" value="Bira Bifunctional Protein, Domain 2"/>
    <property type="match status" value="1"/>
</dbReference>
<dbReference type="InterPro" id="IPR002314">
    <property type="entry name" value="aa-tRNA-synt_IIb"/>
</dbReference>
<evidence type="ECO:0000256" key="5">
    <source>
        <dbReference type="ARBA" id="ARBA00022723"/>
    </source>
</evidence>
<dbReference type="NCBIfam" id="TIGR00418">
    <property type="entry name" value="thrS"/>
    <property type="match status" value="1"/>
</dbReference>
<comment type="subcellular location">
    <subcellularLocation>
        <location evidence="1">Cytoplasm</location>
    </subcellularLocation>
</comment>
<dbReference type="FunFam" id="3.30.980.10:FF:000005">
    <property type="entry name" value="Threonyl-tRNA synthetase, mitochondrial"/>
    <property type="match status" value="1"/>
</dbReference>
<dbReference type="GO" id="GO:0005524">
    <property type="term" value="F:ATP binding"/>
    <property type="evidence" value="ECO:0007669"/>
    <property type="project" value="UniProtKB-KW"/>
</dbReference>
<evidence type="ECO:0000256" key="8">
    <source>
        <dbReference type="ARBA" id="ARBA00022840"/>
    </source>
</evidence>
<dbReference type="CDD" id="cd01667">
    <property type="entry name" value="TGS_ThrRS"/>
    <property type="match status" value="1"/>
</dbReference>
<dbReference type="CDD" id="cd00771">
    <property type="entry name" value="ThrRS_core"/>
    <property type="match status" value="1"/>
</dbReference>
<feature type="domain" description="Aminoacyl-transfer RNA synthetases class-II family profile" evidence="14">
    <location>
        <begin position="327"/>
        <end position="565"/>
    </location>
</feature>
<accession>A0A7R9YS55</accession>
<dbReference type="InterPro" id="IPR045864">
    <property type="entry name" value="aa-tRNA-synth_II/BPL/LPL"/>
</dbReference>
<dbReference type="Pfam" id="PF02824">
    <property type="entry name" value="TGS"/>
    <property type="match status" value="1"/>
</dbReference>
<dbReference type="InterPro" id="IPR002320">
    <property type="entry name" value="Thr-tRNA-ligase_IIa"/>
</dbReference>
<evidence type="ECO:0000256" key="10">
    <source>
        <dbReference type="ARBA" id="ARBA00023146"/>
    </source>
</evidence>
<keyword evidence="10" id="KW-0030">Aminoacyl-tRNA synthetase</keyword>
<evidence type="ECO:0000256" key="4">
    <source>
        <dbReference type="ARBA" id="ARBA00022598"/>
    </source>
</evidence>
<dbReference type="SMART" id="SM00863">
    <property type="entry name" value="tRNA_SAD"/>
    <property type="match status" value="1"/>
</dbReference>
<sequence>MAAVGLSGGIPGQDRHDENTAAAASGEGKKHYYEQRIKNFEKYHERELKKREAAKAAADPVKITLPDGTIMPGIRNFTTPLEVASAISESLAKKCVVAKVDGVPWDLFRPLEADCALSLHNFGDEEGRETFWHSSAHLLGQALELEYGVDLTIGPALDEGYYYDCFMGERTLNTDDQMVIETRMRTSIKEAHEFQRVVVTRAEALEMFQENKFKIEIISGLPSSAVITVYRVGPMVDLCSGPHLPNLSHIKAVAVMACNRSFWRGDVKREGLQRVYAISFPDNKQLREYQHRIEEAKKRDHRLLGANQSLFFFHHLSPGSCFFLPRGARIHNALVQYIREKYWEYEYEEVISPNIYNFDLWHTSGHAEHYKENMFCFEVEKAEFGLKPMNCPGHCLMFAHRTRSYRELPLRYADFGVLHRNEYSGALQGLTRVRRFQQDDAHIFCRPAQVLQEVQTFLKILGEVYATFGLTYSMALSTRPEGYLGELDLWNQAEDALRAALESTGQQWTINEGDGAFYGPKIDICVFDALKRRFQCATVQVGTDMAGSYLLRFVSDLLPTADRKK</sequence>
<name>A0A7R9YS55_9CHLO</name>
<dbReference type="EC" id="6.1.1.3" evidence="3"/>
<dbReference type="GO" id="GO:0046872">
    <property type="term" value="F:metal ion binding"/>
    <property type="evidence" value="ECO:0007669"/>
    <property type="project" value="UniProtKB-KW"/>
</dbReference>
<evidence type="ECO:0000259" key="14">
    <source>
        <dbReference type="PROSITE" id="PS50862"/>
    </source>
</evidence>
<keyword evidence="9" id="KW-0648">Protein biosynthesis</keyword>
<proteinExistence type="inferred from homology"/>
<feature type="compositionally biased region" description="Gly residues" evidence="13">
    <location>
        <begin position="1"/>
        <end position="11"/>
    </location>
</feature>
<evidence type="ECO:0000256" key="3">
    <source>
        <dbReference type="ARBA" id="ARBA00013163"/>
    </source>
</evidence>
<feature type="region of interest" description="Disordered" evidence="13">
    <location>
        <begin position="1"/>
        <end position="28"/>
    </location>
</feature>
<evidence type="ECO:0000256" key="11">
    <source>
        <dbReference type="ARBA" id="ARBA00031900"/>
    </source>
</evidence>
<dbReference type="PROSITE" id="PS51880">
    <property type="entry name" value="TGS"/>
    <property type="match status" value="1"/>
</dbReference>